<dbReference type="Pfam" id="PF00512">
    <property type="entry name" value="HisKA"/>
    <property type="match status" value="1"/>
</dbReference>
<dbReference type="SUPFAM" id="SSF52172">
    <property type="entry name" value="CheY-like"/>
    <property type="match status" value="1"/>
</dbReference>
<evidence type="ECO:0000256" key="6">
    <source>
        <dbReference type="PROSITE-ProRule" id="PRU00169"/>
    </source>
</evidence>
<dbReference type="EC" id="2.7.13.3" evidence="2"/>
<dbReference type="GO" id="GO:0005886">
    <property type="term" value="C:plasma membrane"/>
    <property type="evidence" value="ECO:0007669"/>
    <property type="project" value="TreeGrafter"/>
</dbReference>
<dbReference type="EMBL" id="WKJK01000001">
    <property type="protein sequence ID" value="MRW88629.1"/>
    <property type="molecule type" value="Genomic_DNA"/>
</dbReference>
<dbReference type="SMART" id="SM00448">
    <property type="entry name" value="REC"/>
    <property type="match status" value="1"/>
</dbReference>
<dbReference type="PROSITE" id="PS50110">
    <property type="entry name" value="RESPONSE_REGULATORY"/>
    <property type="match status" value="1"/>
</dbReference>
<feature type="domain" description="Response regulatory" evidence="9">
    <location>
        <begin position="469"/>
        <end position="588"/>
    </location>
</feature>
<evidence type="ECO:0000256" key="5">
    <source>
        <dbReference type="ARBA" id="ARBA00022777"/>
    </source>
</evidence>
<dbReference type="Gene3D" id="3.30.565.10">
    <property type="entry name" value="Histidine kinase-like ATPase, C-terminal domain"/>
    <property type="match status" value="1"/>
</dbReference>
<dbReference type="InterPro" id="IPR011006">
    <property type="entry name" value="CheY-like_superfamily"/>
</dbReference>
<dbReference type="InterPro" id="IPR036097">
    <property type="entry name" value="HisK_dim/P_sf"/>
</dbReference>
<feature type="transmembrane region" description="Helical" evidence="7">
    <location>
        <begin position="141"/>
        <end position="157"/>
    </location>
</feature>
<evidence type="ECO:0000256" key="3">
    <source>
        <dbReference type="ARBA" id="ARBA00022553"/>
    </source>
</evidence>
<dbReference type="Proteomes" id="UP000433309">
    <property type="component" value="Unassembled WGS sequence"/>
</dbReference>
<dbReference type="InterPro" id="IPR036890">
    <property type="entry name" value="HATPase_C_sf"/>
</dbReference>
<evidence type="ECO:0000256" key="2">
    <source>
        <dbReference type="ARBA" id="ARBA00012438"/>
    </source>
</evidence>
<evidence type="ECO:0000256" key="7">
    <source>
        <dbReference type="SAM" id="Phobius"/>
    </source>
</evidence>
<name>A0A6I2KXB3_9BURK</name>
<dbReference type="PROSITE" id="PS50109">
    <property type="entry name" value="HIS_KIN"/>
    <property type="match status" value="1"/>
</dbReference>
<dbReference type="SUPFAM" id="SSF47384">
    <property type="entry name" value="Homodimeric domain of signal transducing histidine kinase"/>
    <property type="match status" value="1"/>
</dbReference>
<keyword evidence="5" id="KW-0418">Kinase</keyword>
<evidence type="ECO:0000256" key="4">
    <source>
        <dbReference type="ARBA" id="ARBA00022679"/>
    </source>
</evidence>
<dbReference type="Gene3D" id="3.40.50.2300">
    <property type="match status" value="1"/>
</dbReference>
<dbReference type="GO" id="GO:0009927">
    <property type="term" value="F:histidine phosphotransfer kinase activity"/>
    <property type="evidence" value="ECO:0007669"/>
    <property type="project" value="TreeGrafter"/>
</dbReference>
<reference evidence="10 11" key="1">
    <citation type="submission" date="2019-11" db="EMBL/GenBank/DDBJ databases">
        <title>Novel species isolated from a subtropical stream in China.</title>
        <authorList>
            <person name="Lu H."/>
        </authorList>
    </citation>
    <scope>NUCLEOTIDE SEQUENCE [LARGE SCALE GENOMIC DNA]</scope>
    <source>
        <strain evidence="10 11">FT80W</strain>
    </source>
</reference>
<dbReference type="Pfam" id="PF00072">
    <property type="entry name" value="Response_reg"/>
    <property type="match status" value="1"/>
</dbReference>
<accession>A0A6I2KXB3</accession>
<dbReference type="Pfam" id="PF02518">
    <property type="entry name" value="HATPase_c"/>
    <property type="match status" value="1"/>
</dbReference>
<dbReference type="RefSeq" id="WP_371867412.1">
    <property type="nucleotide sequence ID" value="NZ_WKJK01000001.1"/>
</dbReference>
<keyword evidence="3 6" id="KW-0597">Phosphoprotein</keyword>
<evidence type="ECO:0000313" key="10">
    <source>
        <dbReference type="EMBL" id="MRW88629.1"/>
    </source>
</evidence>
<organism evidence="10 11">
    <name type="scientific">Duganella guangzhouensis</name>
    <dbReference type="NCBI Taxonomy" id="2666084"/>
    <lineage>
        <taxon>Bacteria</taxon>
        <taxon>Pseudomonadati</taxon>
        <taxon>Pseudomonadota</taxon>
        <taxon>Betaproteobacteria</taxon>
        <taxon>Burkholderiales</taxon>
        <taxon>Oxalobacteraceae</taxon>
        <taxon>Telluria group</taxon>
        <taxon>Duganella</taxon>
    </lineage>
</organism>
<evidence type="ECO:0000259" key="8">
    <source>
        <dbReference type="PROSITE" id="PS50109"/>
    </source>
</evidence>
<protein>
    <recommendedName>
        <fullName evidence="2">histidine kinase</fullName>
        <ecNumber evidence="2">2.7.13.3</ecNumber>
    </recommendedName>
</protein>
<evidence type="ECO:0000256" key="1">
    <source>
        <dbReference type="ARBA" id="ARBA00000085"/>
    </source>
</evidence>
<dbReference type="SUPFAM" id="SSF55874">
    <property type="entry name" value="ATPase domain of HSP90 chaperone/DNA topoisomerase II/histidine kinase"/>
    <property type="match status" value="1"/>
</dbReference>
<dbReference type="InterPro" id="IPR001789">
    <property type="entry name" value="Sig_transdc_resp-reg_receiver"/>
</dbReference>
<sequence>MRKLWPLPEQRLLAEQLRLLYGNVGASVIPALLLAALLVYTLQNDVNRSALLAWAAGVIVSKLYAFADARRRLADGIAPGQERRLVLHLTVLHAVDGAAWGALAWVALGSTTMTGSIMVLAVLTGILGSSMSLLAPVLPTFLAFSLALIVLAISWLWQSGDTSYRALSLTGLLYVVSLAGQARNSNLAALAAIKLRFENLDLMKAEEEARRSAEYANLAKTKFLAAASHDLRQPIHAQGLFLDVLARSGLTAHQDEVLASARSAWQASSDMLNTLLDFSRIEAGVVQPHPQPFDLQGLLNQIENDLAPLADAKGLFYRSRETALTVESDERLVEMVLRNLVSNAIRYTERGGVLVACRRRGASVQVEVWDTGIGIAAADQREIFREFHQLGNPERDRNKGLGLGLAIAQGLAGALDLRLSLSSRPGRGSVFRIVLPVVPSGTVAGAMTGTAGALATPPHAAEALPPGLRVLVIDDDQSILAGMAQLLESWGCACDTASSLSEALALATRAAPAWTPSVIISDYRLREQQTGAQAIAALRAALGRHVPALVITGDTAPERLREAMATGDPLLHKPVKPEQLYQALFNLTKEETYQ</sequence>
<feature type="domain" description="Histidine kinase" evidence="8">
    <location>
        <begin position="226"/>
        <end position="439"/>
    </location>
</feature>
<dbReference type="PANTHER" id="PTHR43047:SF9">
    <property type="entry name" value="HISTIDINE KINASE"/>
    <property type="match status" value="1"/>
</dbReference>
<dbReference type="CDD" id="cd00082">
    <property type="entry name" value="HisKA"/>
    <property type="match status" value="1"/>
</dbReference>
<comment type="catalytic activity">
    <reaction evidence="1">
        <text>ATP + protein L-histidine = ADP + protein N-phospho-L-histidine.</text>
        <dbReference type="EC" id="2.7.13.3"/>
    </reaction>
</comment>
<keyword evidence="11" id="KW-1185">Reference proteome</keyword>
<dbReference type="FunFam" id="3.30.565.10:FF:000049">
    <property type="entry name" value="Two-component sensor histidine kinase"/>
    <property type="match status" value="1"/>
</dbReference>
<keyword evidence="4" id="KW-0808">Transferase</keyword>
<dbReference type="PRINTS" id="PR00344">
    <property type="entry name" value="BCTRLSENSOR"/>
</dbReference>
<dbReference type="PANTHER" id="PTHR43047">
    <property type="entry name" value="TWO-COMPONENT HISTIDINE PROTEIN KINASE"/>
    <property type="match status" value="1"/>
</dbReference>
<dbReference type="SMART" id="SM00388">
    <property type="entry name" value="HisKA"/>
    <property type="match status" value="1"/>
</dbReference>
<keyword evidence="7" id="KW-0472">Membrane</keyword>
<dbReference type="CDD" id="cd00156">
    <property type="entry name" value="REC"/>
    <property type="match status" value="1"/>
</dbReference>
<keyword evidence="7" id="KW-1133">Transmembrane helix</keyword>
<dbReference type="InterPro" id="IPR005467">
    <property type="entry name" value="His_kinase_dom"/>
</dbReference>
<dbReference type="SMART" id="SM00387">
    <property type="entry name" value="HATPase_c"/>
    <property type="match status" value="1"/>
</dbReference>
<dbReference type="Gene3D" id="1.10.287.130">
    <property type="match status" value="1"/>
</dbReference>
<dbReference type="GO" id="GO:0000155">
    <property type="term" value="F:phosphorelay sensor kinase activity"/>
    <property type="evidence" value="ECO:0007669"/>
    <property type="project" value="InterPro"/>
</dbReference>
<dbReference type="InterPro" id="IPR004358">
    <property type="entry name" value="Sig_transdc_His_kin-like_C"/>
</dbReference>
<keyword evidence="7" id="KW-0812">Transmembrane</keyword>
<feature type="modified residue" description="4-aspartylphosphate" evidence="6">
    <location>
        <position position="522"/>
    </location>
</feature>
<evidence type="ECO:0000259" key="9">
    <source>
        <dbReference type="PROSITE" id="PS50110"/>
    </source>
</evidence>
<dbReference type="AlphaFoldDB" id="A0A6I2KXB3"/>
<feature type="transmembrane region" description="Helical" evidence="7">
    <location>
        <begin position="20"/>
        <end position="40"/>
    </location>
</feature>
<dbReference type="InterPro" id="IPR003661">
    <property type="entry name" value="HisK_dim/P_dom"/>
</dbReference>
<dbReference type="InterPro" id="IPR003594">
    <property type="entry name" value="HATPase_dom"/>
</dbReference>
<evidence type="ECO:0000313" key="11">
    <source>
        <dbReference type="Proteomes" id="UP000433309"/>
    </source>
</evidence>
<comment type="caution">
    <text evidence="10">The sequence shown here is derived from an EMBL/GenBank/DDBJ whole genome shotgun (WGS) entry which is preliminary data.</text>
</comment>
<gene>
    <name evidence="10" type="ORF">GJ699_01360</name>
</gene>
<proteinExistence type="predicted"/>